<dbReference type="EMBL" id="JBHUFB010000007">
    <property type="protein sequence ID" value="MFD1811315.1"/>
    <property type="molecule type" value="Genomic_DNA"/>
</dbReference>
<organism evidence="1 2">
    <name type="scientific">Rhodococcus gannanensis</name>
    <dbReference type="NCBI Taxonomy" id="1960308"/>
    <lineage>
        <taxon>Bacteria</taxon>
        <taxon>Bacillati</taxon>
        <taxon>Actinomycetota</taxon>
        <taxon>Actinomycetes</taxon>
        <taxon>Mycobacteriales</taxon>
        <taxon>Nocardiaceae</taxon>
        <taxon>Rhodococcus</taxon>
    </lineage>
</organism>
<proteinExistence type="predicted"/>
<dbReference type="PANTHER" id="PTHR12631">
    <property type="entry name" value="ALPHA-L-IDURONIDASE"/>
    <property type="match status" value="1"/>
</dbReference>
<name>A0ABW4P2U0_9NOCA</name>
<reference evidence="2" key="1">
    <citation type="journal article" date="2019" name="Int. J. Syst. Evol. Microbiol.">
        <title>The Global Catalogue of Microorganisms (GCM) 10K type strain sequencing project: providing services to taxonomists for standard genome sequencing and annotation.</title>
        <authorList>
            <consortium name="The Broad Institute Genomics Platform"/>
            <consortium name="The Broad Institute Genome Sequencing Center for Infectious Disease"/>
            <person name="Wu L."/>
            <person name="Ma J."/>
        </authorList>
    </citation>
    <scope>NUCLEOTIDE SEQUENCE [LARGE SCALE GENOMIC DNA]</scope>
    <source>
        <strain evidence="2">DT72</strain>
    </source>
</reference>
<dbReference type="InterPro" id="IPR051923">
    <property type="entry name" value="Glycosyl_Hydrolase_39"/>
</dbReference>
<dbReference type="Proteomes" id="UP001597286">
    <property type="component" value="Unassembled WGS sequence"/>
</dbReference>
<protein>
    <recommendedName>
        <fullName evidence="3">Glycoside hydrolase family 5 domain-containing protein</fullName>
    </recommendedName>
</protein>
<evidence type="ECO:0000313" key="2">
    <source>
        <dbReference type="Proteomes" id="UP001597286"/>
    </source>
</evidence>
<accession>A0ABW4P2U0</accession>
<sequence length="366" mass="38183">MTVDDVGGAVRTGTAHRLLVLLAAFALLVGGPLAAAPSAGAAVPAPPAGYGFSQGAAQLFLSADDLDRELDAVSQTDAKWLRVMVDWSTVERTEGVFDWTVPDRVIGAARSHGLQVLSIVLTAPTWARQGGALGATYAPPADPATLGRFMQAFVARYPDVTHHEIWNEPNLPIFWGQWPNPGQYTALLKGAYTAIKAVQSDSTVVAAGLSPQAGAVDFVTRMYEAGAKGYFDAAAMHPYVFPSGIAVTPNGWTETEQIRSVMVANGDGAKQIWLTEMGAPTTPESAAPAASSGSAGFGATDMVSQEQQAAQIVDVLGAAAASGYCGPAFVYSVRDWGTSPTNREDNFGALLTNDWQPKLAASVLAG</sequence>
<comment type="caution">
    <text evidence="1">The sequence shown here is derived from an EMBL/GenBank/DDBJ whole genome shotgun (WGS) entry which is preliminary data.</text>
</comment>
<dbReference type="RefSeq" id="WP_378483868.1">
    <property type="nucleotide sequence ID" value="NZ_JBHUFB010000007.1"/>
</dbReference>
<gene>
    <name evidence="1" type="ORF">ACFSJG_03755</name>
</gene>
<evidence type="ECO:0008006" key="3">
    <source>
        <dbReference type="Google" id="ProtNLM"/>
    </source>
</evidence>
<evidence type="ECO:0000313" key="1">
    <source>
        <dbReference type="EMBL" id="MFD1811315.1"/>
    </source>
</evidence>
<dbReference type="InterPro" id="IPR017853">
    <property type="entry name" value="GH"/>
</dbReference>
<keyword evidence="2" id="KW-1185">Reference proteome</keyword>
<dbReference type="Gene3D" id="3.20.20.80">
    <property type="entry name" value="Glycosidases"/>
    <property type="match status" value="1"/>
</dbReference>
<dbReference type="PANTHER" id="PTHR12631:SF10">
    <property type="entry name" value="BETA-XYLOSIDASE-LIKE PROTEIN-RELATED"/>
    <property type="match status" value="1"/>
</dbReference>
<dbReference type="SUPFAM" id="SSF51445">
    <property type="entry name" value="(Trans)glycosidases"/>
    <property type="match status" value="1"/>
</dbReference>